<protein>
    <submittedName>
        <fullName evidence="1">DUF1249 domain-containing protein</fullName>
    </submittedName>
</protein>
<evidence type="ECO:0000313" key="2">
    <source>
        <dbReference type="Proteomes" id="UP000318148"/>
    </source>
</evidence>
<gene>
    <name evidence="1" type="ORF">EVB02_00240</name>
</gene>
<organism evidence="1 2">
    <name type="scientific">SAR92 clade bacterium</name>
    <dbReference type="NCBI Taxonomy" id="2315479"/>
    <lineage>
        <taxon>Bacteria</taxon>
        <taxon>Pseudomonadati</taxon>
        <taxon>Pseudomonadota</taxon>
        <taxon>Gammaproteobacteria</taxon>
        <taxon>Cellvibrionales</taxon>
        <taxon>Porticoccaceae</taxon>
        <taxon>SAR92 clade</taxon>
    </lineage>
</organism>
<dbReference type="Proteomes" id="UP000318148">
    <property type="component" value="Unassembled WGS sequence"/>
</dbReference>
<accession>A0A520LPB2</accession>
<comment type="caution">
    <text evidence="1">The sequence shown here is derived from an EMBL/GenBank/DDBJ whole genome shotgun (WGS) entry which is preliminary data.</text>
</comment>
<evidence type="ECO:0000313" key="1">
    <source>
        <dbReference type="EMBL" id="RZO08675.1"/>
    </source>
</evidence>
<dbReference type="Pfam" id="PF06853">
    <property type="entry name" value="DUF1249"/>
    <property type="match status" value="1"/>
</dbReference>
<dbReference type="InterPro" id="IPR009659">
    <property type="entry name" value="DUF1249"/>
</dbReference>
<reference evidence="1 2" key="1">
    <citation type="submission" date="2019-02" db="EMBL/GenBank/DDBJ databases">
        <title>Prokaryotic population dynamics and viral predation in marine succession experiment using metagenomics: the confinement effect.</title>
        <authorList>
            <person name="Haro-Moreno J.M."/>
            <person name="Rodriguez-Valera F."/>
            <person name="Lopez-Perez M."/>
        </authorList>
    </citation>
    <scope>NUCLEOTIDE SEQUENCE [LARGE SCALE GENOMIC DNA]</scope>
    <source>
        <strain evidence="1">MED-G169</strain>
    </source>
</reference>
<dbReference type="PANTHER" id="PTHR38774">
    <property type="entry name" value="CYTOPLASMIC PROTEIN-RELATED"/>
    <property type="match status" value="1"/>
</dbReference>
<sequence length="155" mass="18310">MLEPVNWIKNLLKNRSISKLDLNRLHAECERNYIRLNRLGFNALQNGGHSVFEFKNKTQIKLQLDVTEVSRYTSLVSIVFNQAALKWVPQVELQVRYYEDAKMAEVISWCSDRVIPFELSEIKMKQSRDEKWQWNAFFGEILVKVLKYGELTNRA</sequence>
<dbReference type="AlphaFoldDB" id="A0A520LPB2"/>
<proteinExistence type="predicted"/>
<dbReference type="PANTHER" id="PTHR38774:SF1">
    <property type="entry name" value="CYTOPLASMIC PROTEIN"/>
    <property type="match status" value="1"/>
</dbReference>
<name>A0A520LPB2_9GAMM</name>
<dbReference type="EMBL" id="SHBO01000002">
    <property type="protein sequence ID" value="RZO08675.1"/>
    <property type="molecule type" value="Genomic_DNA"/>
</dbReference>